<dbReference type="PANTHER" id="PTHR42932">
    <property type="entry name" value="GENERAL STRESS PROTEIN 20U"/>
    <property type="match status" value="1"/>
</dbReference>
<accession>A0A1H6QLI2</accession>
<dbReference type="PROSITE" id="PS00818">
    <property type="entry name" value="DPS_1"/>
    <property type="match status" value="1"/>
</dbReference>
<protein>
    <submittedName>
        <fullName evidence="4">Starvation-inducible DNA-binding protein</fullName>
    </submittedName>
</protein>
<organism evidence="4 5">
    <name type="scientific">Flavobacterium terrigena</name>
    <dbReference type="NCBI Taxonomy" id="402734"/>
    <lineage>
        <taxon>Bacteria</taxon>
        <taxon>Pseudomonadati</taxon>
        <taxon>Bacteroidota</taxon>
        <taxon>Flavobacteriia</taxon>
        <taxon>Flavobacteriales</taxon>
        <taxon>Flavobacteriaceae</taxon>
        <taxon>Flavobacterium</taxon>
    </lineage>
</organism>
<comment type="similarity">
    <text evidence="1 2">Belongs to the Dps family.</text>
</comment>
<dbReference type="PANTHER" id="PTHR42932:SF3">
    <property type="entry name" value="DNA PROTECTION DURING STARVATION PROTEIN"/>
    <property type="match status" value="1"/>
</dbReference>
<proteinExistence type="inferred from homology"/>
<dbReference type="InterPro" id="IPR002177">
    <property type="entry name" value="DPS_DNA-bd"/>
</dbReference>
<dbReference type="Pfam" id="PF00210">
    <property type="entry name" value="Ferritin"/>
    <property type="match status" value="1"/>
</dbReference>
<dbReference type="GO" id="GO:0003677">
    <property type="term" value="F:DNA binding"/>
    <property type="evidence" value="ECO:0007669"/>
    <property type="project" value="UniProtKB-KW"/>
</dbReference>
<dbReference type="GO" id="GO:0008199">
    <property type="term" value="F:ferric iron binding"/>
    <property type="evidence" value="ECO:0007669"/>
    <property type="project" value="InterPro"/>
</dbReference>
<dbReference type="Gene3D" id="1.20.1260.10">
    <property type="match status" value="1"/>
</dbReference>
<dbReference type="GO" id="GO:0016722">
    <property type="term" value="F:oxidoreductase activity, acting on metal ions"/>
    <property type="evidence" value="ECO:0007669"/>
    <property type="project" value="InterPro"/>
</dbReference>
<dbReference type="InterPro" id="IPR012347">
    <property type="entry name" value="Ferritin-like"/>
</dbReference>
<dbReference type="EMBL" id="FNYA01000001">
    <property type="protein sequence ID" value="SEI39862.1"/>
    <property type="molecule type" value="Genomic_DNA"/>
</dbReference>
<dbReference type="PRINTS" id="PR01346">
    <property type="entry name" value="HELNAPAPROT"/>
</dbReference>
<sequence length="157" mass="17963">MIPKIGLSEDSIEKIIKLLSVVLSDEMTLYVKTRKSHWNVAGQSFMELHKLFEVQYSELEVIIDNVAERIGKLGGKTIGTMNEFSALSRIMEHPNKYPVQNTMLTELLNDHKTIIYELRKDIDTCTNDCHDAGTADLLTGILQQHETIAWVLRRYLS</sequence>
<dbReference type="InterPro" id="IPR023188">
    <property type="entry name" value="DPS_DNA-bd_CS"/>
</dbReference>
<dbReference type="InterPro" id="IPR009078">
    <property type="entry name" value="Ferritin-like_SF"/>
</dbReference>
<dbReference type="STRING" id="402734.SAMN05660918_0341"/>
<dbReference type="RefSeq" id="WP_091308735.1">
    <property type="nucleotide sequence ID" value="NZ_CBCSJU010000001.1"/>
</dbReference>
<dbReference type="OrthoDB" id="9797023at2"/>
<dbReference type="AlphaFoldDB" id="A0A1H6QLI2"/>
<evidence type="ECO:0000256" key="2">
    <source>
        <dbReference type="RuleBase" id="RU003875"/>
    </source>
</evidence>
<keyword evidence="4" id="KW-0238">DNA-binding</keyword>
<evidence type="ECO:0000313" key="5">
    <source>
        <dbReference type="Proteomes" id="UP000199702"/>
    </source>
</evidence>
<dbReference type="InterPro" id="IPR008331">
    <property type="entry name" value="Ferritin_DPS_dom"/>
</dbReference>
<evidence type="ECO:0000313" key="4">
    <source>
        <dbReference type="EMBL" id="SEI39862.1"/>
    </source>
</evidence>
<gene>
    <name evidence="4" type="ORF">SAMN05660918_0341</name>
</gene>
<evidence type="ECO:0000256" key="1">
    <source>
        <dbReference type="ARBA" id="ARBA00009497"/>
    </source>
</evidence>
<evidence type="ECO:0000259" key="3">
    <source>
        <dbReference type="Pfam" id="PF00210"/>
    </source>
</evidence>
<reference evidence="5" key="1">
    <citation type="submission" date="2016-10" db="EMBL/GenBank/DDBJ databases">
        <authorList>
            <person name="Varghese N."/>
            <person name="Submissions S."/>
        </authorList>
    </citation>
    <scope>NUCLEOTIDE SEQUENCE [LARGE SCALE GENOMIC DNA]</scope>
    <source>
        <strain evidence="5">DSM 17934</strain>
    </source>
</reference>
<dbReference type="SUPFAM" id="SSF47240">
    <property type="entry name" value="Ferritin-like"/>
    <property type="match status" value="1"/>
</dbReference>
<name>A0A1H6QLI2_9FLAO</name>
<keyword evidence="5" id="KW-1185">Reference proteome</keyword>
<feature type="domain" description="Ferritin/DPS" evidence="3">
    <location>
        <begin position="16"/>
        <end position="156"/>
    </location>
</feature>
<dbReference type="CDD" id="cd01043">
    <property type="entry name" value="DPS"/>
    <property type="match status" value="1"/>
</dbReference>
<dbReference type="Proteomes" id="UP000199702">
    <property type="component" value="Unassembled WGS sequence"/>
</dbReference>
<dbReference type="PIRSF" id="PIRSF005900">
    <property type="entry name" value="Dps"/>
    <property type="match status" value="1"/>
</dbReference>